<evidence type="ECO:0008006" key="3">
    <source>
        <dbReference type="Google" id="ProtNLM"/>
    </source>
</evidence>
<reference evidence="1" key="1">
    <citation type="submission" date="2020-05" db="EMBL/GenBank/DDBJ databases">
        <title>Mycena genomes resolve the evolution of fungal bioluminescence.</title>
        <authorList>
            <person name="Tsai I.J."/>
        </authorList>
    </citation>
    <scope>NUCLEOTIDE SEQUENCE</scope>
    <source>
        <strain evidence="1">CCC161011</strain>
    </source>
</reference>
<dbReference type="InterPro" id="IPR032675">
    <property type="entry name" value="LRR_dom_sf"/>
</dbReference>
<dbReference type="Proteomes" id="UP000620124">
    <property type="component" value="Unassembled WGS sequence"/>
</dbReference>
<protein>
    <recommendedName>
        <fullName evidence="3">F-box domain-containing protein</fullName>
    </recommendedName>
</protein>
<dbReference type="AlphaFoldDB" id="A0A8H6YWT8"/>
<proteinExistence type="predicted"/>
<accession>A0A8H6YWT8</accession>
<dbReference type="OrthoDB" id="2841072at2759"/>
<name>A0A8H6YWT8_9AGAR</name>
<sequence>MHRALQIIDIVEKICEVTEYPYLQRRDLAVLARTCKLFFDSAISVLWRNLDRVSPLLRCMPSDLWDITESDSFLNLHVQRRSITSADWERPLVYMHRVRSFRVDILFETSDFLDALSSSLPRNRSYIFPNLEVLDWYPKHNPDNDHPSEVFHYLRLFLTPNLKTLPLSTTSVADFGIIGNLGLECPALKEFSLAVAFLIDPQTPWDTATSGVSKFVSGLTHIESLSVPDLYDAALAHVAQLPQLKRLDIRPATFTNLSAFPAANSFPVLTELYLSTMEQAIAMLTTLPECSLVEFVVGDSENQPTNQVARQFYSTLASRCSHSSLRDIHIRGNHTEPATFDMDQVSLYSVQGDILEPLFSFTNLVSVMLSHPVGFDLDDATIVAMVRAWPRIESLGFQAGSSGHIPSRVTLEGLVTFSRHCPYLYCLRLTFDASVVPETNHDAEEAQQTLRYLNVALSPIDHPQRVAKFLLAIFPKLTFIETLCDDILEEADLGFDEYDEMDVEPHVATSHDVWKKVQESLLLVHASS</sequence>
<evidence type="ECO:0000313" key="2">
    <source>
        <dbReference type="Proteomes" id="UP000620124"/>
    </source>
</evidence>
<comment type="caution">
    <text evidence="1">The sequence shown here is derived from an EMBL/GenBank/DDBJ whole genome shotgun (WGS) entry which is preliminary data.</text>
</comment>
<keyword evidence="2" id="KW-1185">Reference proteome</keyword>
<gene>
    <name evidence="1" type="ORF">MVEN_00401800</name>
</gene>
<dbReference type="Gene3D" id="3.80.10.10">
    <property type="entry name" value="Ribonuclease Inhibitor"/>
    <property type="match status" value="1"/>
</dbReference>
<dbReference type="SUPFAM" id="SSF52047">
    <property type="entry name" value="RNI-like"/>
    <property type="match status" value="1"/>
</dbReference>
<evidence type="ECO:0000313" key="1">
    <source>
        <dbReference type="EMBL" id="KAF7365300.1"/>
    </source>
</evidence>
<dbReference type="EMBL" id="JACAZI010000003">
    <property type="protein sequence ID" value="KAF7365300.1"/>
    <property type="molecule type" value="Genomic_DNA"/>
</dbReference>
<organism evidence="1 2">
    <name type="scientific">Mycena venus</name>
    <dbReference type="NCBI Taxonomy" id="2733690"/>
    <lineage>
        <taxon>Eukaryota</taxon>
        <taxon>Fungi</taxon>
        <taxon>Dikarya</taxon>
        <taxon>Basidiomycota</taxon>
        <taxon>Agaricomycotina</taxon>
        <taxon>Agaricomycetes</taxon>
        <taxon>Agaricomycetidae</taxon>
        <taxon>Agaricales</taxon>
        <taxon>Marasmiineae</taxon>
        <taxon>Mycenaceae</taxon>
        <taxon>Mycena</taxon>
    </lineage>
</organism>